<evidence type="ECO:0000313" key="2">
    <source>
        <dbReference type="Proteomes" id="UP001319080"/>
    </source>
</evidence>
<protein>
    <submittedName>
        <fullName evidence="1">Uncharacterized protein</fullName>
    </submittedName>
</protein>
<feature type="non-terminal residue" evidence="1">
    <location>
        <position position="81"/>
    </location>
</feature>
<proteinExistence type="predicted"/>
<accession>A0AAP2GWL3</accession>
<name>A0AAP2GWL3_9BACT</name>
<evidence type="ECO:0000313" key="1">
    <source>
        <dbReference type="EMBL" id="MBT1712620.1"/>
    </source>
</evidence>
<reference evidence="1 2" key="1">
    <citation type="submission" date="2021-05" db="EMBL/GenBank/DDBJ databases">
        <title>A Polyphasic approach of four new species of the genus Ohtaekwangia: Ohtaekwangia histidinii sp. nov., Ohtaekwangia cretensis sp. nov., Ohtaekwangia indiensis sp. nov., Ohtaekwangia reichenbachii sp. nov. from diverse environment.</title>
        <authorList>
            <person name="Octaviana S."/>
        </authorList>
    </citation>
    <scope>NUCLEOTIDE SEQUENCE [LARGE SCALE GENOMIC DNA]</scope>
    <source>
        <strain evidence="1 2">PWU5</strain>
    </source>
</reference>
<sequence length="81" mass="9255">LVRWDTTRYTDWQKELIGGRARVTNASLPISGGENRTRFLFGGTYYREGSVFPKGFDLGYTRGAALFTLTHESHNDKLRLD</sequence>
<gene>
    <name evidence="1" type="ORF">KK062_30585</name>
</gene>
<dbReference type="EMBL" id="JAHESE010000242">
    <property type="protein sequence ID" value="MBT1712620.1"/>
    <property type="molecule type" value="Genomic_DNA"/>
</dbReference>
<dbReference type="RefSeq" id="WP_254088147.1">
    <property type="nucleotide sequence ID" value="NZ_JAHESE010000242.1"/>
</dbReference>
<feature type="non-terminal residue" evidence="1">
    <location>
        <position position="1"/>
    </location>
</feature>
<comment type="caution">
    <text evidence="1">The sequence shown here is derived from an EMBL/GenBank/DDBJ whole genome shotgun (WGS) entry which is preliminary data.</text>
</comment>
<dbReference type="AlphaFoldDB" id="A0AAP2GWL3"/>
<organism evidence="1 2">
    <name type="scientific">Dawidia cretensis</name>
    <dbReference type="NCBI Taxonomy" id="2782350"/>
    <lineage>
        <taxon>Bacteria</taxon>
        <taxon>Pseudomonadati</taxon>
        <taxon>Bacteroidota</taxon>
        <taxon>Cytophagia</taxon>
        <taxon>Cytophagales</taxon>
        <taxon>Chryseotaleaceae</taxon>
        <taxon>Dawidia</taxon>
    </lineage>
</organism>
<dbReference type="Proteomes" id="UP001319080">
    <property type="component" value="Unassembled WGS sequence"/>
</dbReference>
<keyword evidence="2" id="KW-1185">Reference proteome</keyword>